<dbReference type="OrthoDB" id="301536at2759"/>
<dbReference type="EMBL" id="CAJJDP010000033">
    <property type="protein sequence ID" value="CAD8157045.1"/>
    <property type="molecule type" value="Genomic_DNA"/>
</dbReference>
<comment type="caution">
    <text evidence="1">The sequence shown here is derived from an EMBL/GenBank/DDBJ whole genome shotgun (WGS) entry which is preliminary data.</text>
</comment>
<gene>
    <name evidence="1" type="ORF">POCTA_138.1.T0330106</name>
</gene>
<protein>
    <submittedName>
        <fullName evidence="1">Uncharacterized protein</fullName>
    </submittedName>
</protein>
<evidence type="ECO:0000313" key="2">
    <source>
        <dbReference type="Proteomes" id="UP000683925"/>
    </source>
</evidence>
<evidence type="ECO:0000313" key="1">
    <source>
        <dbReference type="EMBL" id="CAD8157045.1"/>
    </source>
</evidence>
<reference evidence="1" key="1">
    <citation type="submission" date="2021-01" db="EMBL/GenBank/DDBJ databases">
        <authorList>
            <consortium name="Genoscope - CEA"/>
            <person name="William W."/>
        </authorList>
    </citation>
    <scope>NUCLEOTIDE SEQUENCE</scope>
</reference>
<dbReference type="Proteomes" id="UP000683925">
    <property type="component" value="Unassembled WGS sequence"/>
</dbReference>
<proteinExistence type="predicted"/>
<dbReference type="AlphaFoldDB" id="A0A8S1TW56"/>
<sequence length="78" mass="9243">MGICQSKSKLKRSGAFHFIPIDFDKLKKHNKEREKNDPNMAQQQSFCQLVWQDANKISNPQTYTYNNVQTQQIELRKE</sequence>
<keyword evidence="2" id="KW-1185">Reference proteome</keyword>
<organism evidence="1 2">
    <name type="scientific">Paramecium octaurelia</name>
    <dbReference type="NCBI Taxonomy" id="43137"/>
    <lineage>
        <taxon>Eukaryota</taxon>
        <taxon>Sar</taxon>
        <taxon>Alveolata</taxon>
        <taxon>Ciliophora</taxon>
        <taxon>Intramacronucleata</taxon>
        <taxon>Oligohymenophorea</taxon>
        <taxon>Peniculida</taxon>
        <taxon>Parameciidae</taxon>
        <taxon>Paramecium</taxon>
    </lineage>
</organism>
<name>A0A8S1TW56_PAROT</name>
<accession>A0A8S1TW56</accession>
<dbReference type="OMA" id="ICQSKSK"/>